<evidence type="ECO:0000313" key="2">
    <source>
        <dbReference type="EMBL" id="KKS65347.1"/>
    </source>
</evidence>
<protein>
    <submittedName>
        <fullName evidence="2">Uncharacterized protein</fullName>
    </submittedName>
</protein>
<keyword evidence="1" id="KW-0472">Membrane</keyword>
<dbReference type="Pfam" id="PF18910">
    <property type="entry name" value="DUF5665"/>
    <property type="match status" value="1"/>
</dbReference>
<comment type="caution">
    <text evidence="2">The sequence shown here is derived from an EMBL/GenBank/DDBJ whole genome shotgun (WGS) entry which is preliminary data.</text>
</comment>
<dbReference type="InterPro" id="IPR043723">
    <property type="entry name" value="DUF5665"/>
</dbReference>
<keyword evidence="1" id="KW-0812">Transmembrane</keyword>
<dbReference type="AlphaFoldDB" id="A0A0G1AWE0"/>
<evidence type="ECO:0000313" key="3">
    <source>
        <dbReference type="Proteomes" id="UP000034135"/>
    </source>
</evidence>
<gene>
    <name evidence="2" type="ORF">UV33_C0005G0007</name>
</gene>
<feature type="transmembrane region" description="Helical" evidence="1">
    <location>
        <begin position="34"/>
        <end position="59"/>
    </location>
</feature>
<sequence length="88" mass="9554">MGTIKGVLPQTDQIRQHLSANLGRERREIMLANFLGGLAWGFGTVIGATVVVALLLWIMQVVNIVPFVGDFVSGIVEVVNKGQPARLR</sequence>
<reference evidence="2 3" key="1">
    <citation type="journal article" date="2015" name="Nature">
        <title>rRNA introns, odd ribosomes, and small enigmatic genomes across a large radiation of phyla.</title>
        <authorList>
            <person name="Brown C.T."/>
            <person name="Hug L.A."/>
            <person name="Thomas B.C."/>
            <person name="Sharon I."/>
            <person name="Castelle C.J."/>
            <person name="Singh A."/>
            <person name="Wilkins M.J."/>
            <person name="Williams K.H."/>
            <person name="Banfield J.F."/>
        </authorList>
    </citation>
    <scope>NUCLEOTIDE SEQUENCE [LARGE SCALE GENOMIC DNA]</scope>
</reference>
<dbReference type="EMBL" id="LCEB01000005">
    <property type="protein sequence ID" value="KKS65347.1"/>
    <property type="molecule type" value="Genomic_DNA"/>
</dbReference>
<accession>A0A0G1AWE0</accession>
<keyword evidence="1" id="KW-1133">Transmembrane helix</keyword>
<name>A0A0G1AWE0_9BACT</name>
<organism evidence="2 3">
    <name type="scientific">Candidatus Daviesbacteria bacterium GW2011_GWA1_42_6</name>
    <dbReference type="NCBI Taxonomy" id="1618420"/>
    <lineage>
        <taxon>Bacteria</taxon>
        <taxon>Candidatus Daviesiibacteriota</taxon>
    </lineage>
</organism>
<proteinExistence type="predicted"/>
<dbReference type="Proteomes" id="UP000034135">
    <property type="component" value="Unassembled WGS sequence"/>
</dbReference>
<evidence type="ECO:0000256" key="1">
    <source>
        <dbReference type="SAM" id="Phobius"/>
    </source>
</evidence>